<feature type="region of interest" description="Disordered" evidence="1">
    <location>
        <begin position="1"/>
        <end position="189"/>
    </location>
</feature>
<feature type="compositionally biased region" description="Basic residues" evidence="1">
    <location>
        <begin position="70"/>
        <end position="97"/>
    </location>
</feature>
<dbReference type="AlphaFoldDB" id="A0A6J4SW19"/>
<feature type="non-terminal residue" evidence="2">
    <location>
        <position position="1"/>
    </location>
</feature>
<dbReference type="EMBL" id="CADCVT010000228">
    <property type="protein sequence ID" value="CAA9506873.1"/>
    <property type="molecule type" value="Genomic_DNA"/>
</dbReference>
<organism evidence="2">
    <name type="scientific">uncultured Solirubrobacteraceae bacterium</name>
    <dbReference type="NCBI Taxonomy" id="1162706"/>
    <lineage>
        <taxon>Bacteria</taxon>
        <taxon>Bacillati</taxon>
        <taxon>Actinomycetota</taxon>
        <taxon>Thermoleophilia</taxon>
        <taxon>Solirubrobacterales</taxon>
        <taxon>Solirubrobacteraceae</taxon>
        <taxon>environmental samples</taxon>
    </lineage>
</organism>
<feature type="compositionally biased region" description="Basic residues" evidence="1">
    <location>
        <begin position="179"/>
        <end position="189"/>
    </location>
</feature>
<feature type="compositionally biased region" description="Basic and acidic residues" evidence="1">
    <location>
        <begin position="141"/>
        <end position="164"/>
    </location>
</feature>
<evidence type="ECO:0000313" key="2">
    <source>
        <dbReference type="EMBL" id="CAA9506873.1"/>
    </source>
</evidence>
<sequence>GAHRRRPRRPTAHRGRGAPDGRGWDTGRRRSRRAASRRAHGEAGEVPGARSSEVATARVARPGMGTARVSRPRRVAVRRPRPSVTARARHRGRRAGRVPHAASRPRAARRRGRSQLPVGRHEAQVRAVRGGGCARVLGRGHRPEARGGLHRPERRAVRAPRDAPTDGLRPARLGAGRASRSRRALRGPL</sequence>
<feature type="compositionally biased region" description="Basic and acidic residues" evidence="1">
    <location>
        <begin position="17"/>
        <end position="28"/>
    </location>
</feature>
<feature type="compositionally biased region" description="Low complexity" evidence="1">
    <location>
        <begin position="167"/>
        <end position="178"/>
    </location>
</feature>
<name>A0A6J4SW19_9ACTN</name>
<proteinExistence type="predicted"/>
<protein>
    <submittedName>
        <fullName evidence="2">Uncharacterized protein</fullName>
    </submittedName>
</protein>
<reference evidence="2" key="1">
    <citation type="submission" date="2020-02" db="EMBL/GenBank/DDBJ databases">
        <authorList>
            <person name="Meier V. D."/>
        </authorList>
    </citation>
    <scope>NUCLEOTIDE SEQUENCE</scope>
    <source>
        <strain evidence="2">AVDCRST_MAG85</strain>
    </source>
</reference>
<gene>
    <name evidence="2" type="ORF">AVDCRST_MAG85-2090</name>
</gene>
<feature type="compositionally biased region" description="Basic residues" evidence="1">
    <location>
        <begin position="1"/>
        <end position="16"/>
    </location>
</feature>
<accession>A0A6J4SW19</accession>
<feature type="compositionally biased region" description="Basic residues" evidence="1">
    <location>
        <begin position="29"/>
        <end position="38"/>
    </location>
</feature>
<evidence type="ECO:0000256" key="1">
    <source>
        <dbReference type="SAM" id="MobiDB-lite"/>
    </source>
</evidence>
<feature type="non-terminal residue" evidence="2">
    <location>
        <position position="189"/>
    </location>
</feature>